<proteinExistence type="predicted"/>
<sequence length="504" mass="56409">MEAIEEGFPDWTELGQDSGLDPLGMQRPIEAIYQSLIPGISTITLRYRYYSFFPFILKHYEDTIRNPDPAVFRAFYRRCEALYALICTHGQRELGITGSDWAADTLVSQAAGGVIDFAQGADADADEKLRYIKNKAGAFGAIYSTQMREMGLLIFAAKNDPNPNPVCARLALPLAEAFAEEVGDLAPRFFELVNRAQVSVAELAHFEVMKPSRLRLGSKEHTLLRDILLGKASGQAEHDLVRQATLTMLLQSADQKGAIPQMEAIKWQWFDGAAEAPQSELRVPELWALFQACDLIRLAYETILSAALVALSDAPRNRMPLTALVEELVEQANVPENATWKDFASQQGIDGDTARAHAQQMLEGIGEERVQRAVKLVSCLWRNTPVGEDLIQKALSVEDYFYSLRTEHRFLNGVSALPAKAVVSHLISDRVLKRHLWVASRKFRKQKAYTYHLEPEDGLIRYRSQFHVAPSSPRIEQALRFLKDISLIDENGLTSYGRAEMAAA</sequence>
<accession>A0A546XUC8</accession>
<protein>
    <submittedName>
        <fullName evidence="1">Uncharacterized protein</fullName>
    </submittedName>
</protein>
<dbReference type="Proteomes" id="UP000317023">
    <property type="component" value="Unassembled WGS sequence"/>
</dbReference>
<organism evidence="1 2">
    <name type="scientific">Agrobacterium tumefaciens</name>
    <dbReference type="NCBI Taxonomy" id="358"/>
    <lineage>
        <taxon>Bacteria</taxon>
        <taxon>Pseudomonadati</taxon>
        <taxon>Pseudomonadota</taxon>
        <taxon>Alphaproteobacteria</taxon>
        <taxon>Hyphomicrobiales</taxon>
        <taxon>Rhizobiaceae</taxon>
        <taxon>Rhizobium/Agrobacterium group</taxon>
        <taxon>Agrobacterium</taxon>
        <taxon>Agrobacterium tumefaciens complex</taxon>
    </lineage>
</organism>
<evidence type="ECO:0000313" key="2">
    <source>
        <dbReference type="Proteomes" id="UP000317023"/>
    </source>
</evidence>
<dbReference type="RefSeq" id="WP_142858534.1">
    <property type="nucleotide sequence ID" value="NZ_SGOE01000006.1"/>
</dbReference>
<dbReference type="EMBL" id="SGOE01000006">
    <property type="protein sequence ID" value="TRB04327.1"/>
    <property type="molecule type" value="Genomic_DNA"/>
</dbReference>
<name>A0A546XUC8_AGRTU</name>
<evidence type="ECO:0000313" key="1">
    <source>
        <dbReference type="EMBL" id="TRB04327.1"/>
    </source>
</evidence>
<reference evidence="1 2" key="1">
    <citation type="journal article" date="2019" name="Appl. Microbiol. Biotechnol.">
        <title>Differential efficiency of wild type rhizogenic strains for rol gene transformation of plants.</title>
        <authorList>
            <person name="Desmet S."/>
            <person name="De Keyser E."/>
            <person name="Van Vaerenbergh J."/>
            <person name="Baeyen S."/>
            <person name="Van Huylenbroeck J."/>
            <person name="Geelen D."/>
            <person name="Dhooghe E."/>
        </authorList>
    </citation>
    <scope>NUCLEOTIDE SEQUENCE [LARGE SCALE GENOMIC DNA]</scope>
    <source>
        <strain evidence="1 2">MAFF210266</strain>
    </source>
</reference>
<gene>
    <name evidence="1" type="ORF">EXN61_19410</name>
</gene>
<comment type="caution">
    <text evidence="1">The sequence shown here is derived from an EMBL/GenBank/DDBJ whole genome shotgun (WGS) entry which is preliminary data.</text>
</comment>
<dbReference type="AlphaFoldDB" id="A0A546XUC8"/>